<keyword evidence="3 10" id="KW-0808">Transferase</keyword>
<dbReference type="GO" id="GO:0008654">
    <property type="term" value="P:phospholipid biosynthetic process"/>
    <property type="evidence" value="ECO:0007669"/>
    <property type="project" value="UniProtKB-KW"/>
</dbReference>
<protein>
    <submittedName>
        <fullName evidence="11">CDP-diacylglycerol--glycerol-3-phosphate 3-phosphatidyltransferase 2</fullName>
    </submittedName>
</protein>
<dbReference type="PANTHER" id="PTHR14269:SF62">
    <property type="entry name" value="CDP-DIACYLGLYCEROL--GLYCEROL-3-PHOSPHATE 3-PHOSPHATIDYLTRANSFERASE 1, CHLOROPLASTIC"/>
    <property type="match status" value="1"/>
</dbReference>
<keyword evidence="6" id="KW-0443">Lipid metabolism</keyword>
<dbReference type="InterPro" id="IPR050324">
    <property type="entry name" value="CDP-alcohol_PTase-I"/>
</dbReference>
<evidence type="ECO:0000256" key="2">
    <source>
        <dbReference type="ARBA" id="ARBA00022516"/>
    </source>
</evidence>
<accession>A0A1D6QLK8</accession>
<dbReference type="InterPro" id="IPR048254">
    <property type="entry name" value="CDP_ALCOHOL_P_TRANSF_CS"/>
</dbReference>
<evidence type="ECO:0000256" key="1">
    <source>
        <dbReference type="ARBA" id="ARBA00004141"/>
    </source>
</evidence>
<evidence type="ECO:0000256" key="7">
    <source>
        <dbReference type="ARBA" id="ARBA00023136"/>
    </source>
</evidence>
<dbReference type="SMR" id="A0A1D6QLK8"/>
<organism evidence="11">
    <name type="scientific">Zea mays</name>
    <name type="common">Maize</name>
    <dbReference type="NCBI Taxonomy" id="4577"/>
    <lineage>
        <taxon>Eukaryota</taxon>
        <taxon>Viridiplantae</taxon>
        <taxon>Streptophyta</taxon>
        <taxon>Embryophyta</taxon>
        <taxon>Tracheophyta</taxon>
        <taxon>Spermatophyta</taxon>
        <taxon>Magnoliopsida</taxon>
        <taxon>Liliopsida</taxon>
        <taxon>Poales</taxon>
        <taxon>Poaceae</taxon>
        <taxon>PACMAD clade</taxon>
        <taxon>Panicoideae</taxon>
        <taxon>Andropogonodae</taxon>
        <taxon>Andropogoneae</taxon>
        <taxon>Tripsacinae</taxon>
        <taxon>Zea</taxon>
    </lineage>
</organism>
<dbReference type="EMBL" id="CM000780">
    <property type="protein sequence ID" value="AQK58577.1"/>
    <property type="molecule type" value="Genomic_DNA"/>
</dbReference>
<dbReference type="GO" id="GO:0016020">
    <property type="term" value="C:membrane"/>
    <property type="evidence" value="ECO:0007669"/>
    <property type="project" value="UniProtKB-SubCell"/>
</dbReference>
<dbReference type="InterPro" id="IPR000462">
    <property type="entry name" value="CDP-OH_P_trans"/>
</dbReference>
<keyword evidence="5" id="KW-1133">Transmembrane helix</keyword>
<proteinExistence type="inferred from homology"/>
<dbReference type="PANTHER" id="PTHR14269">
    <property type="entry name" value="CDP-DIACYLGLYCEROL--GLYCEROL-3-PHOSPHATE 3-PHOSPHATIDYLTRANSFERASE-RELATED"/>
    <property type="match status" value="1"/>
</dbReference>
<dbReference type="Gene3D" id="1.20.120.1760">
    <property type="match status" value="1"/>
</dbReference>
<evidence type="ECO:0000313" key="11">
    <source>
        <dbReference type="EMBL" id="AQK58577.1"/>
    </source>
</evidence>
<keyword evidence="7" id="KW-0472">Membrane</keyword>
<dbReference type="InParanoid" id="A0A1D6QLK8"/>
<sequence length="114" mass="12794">MLLSFLPPITFYMEGPWAAMATTCIFLAAVVTDWLDGYIARKMQLGTPFGAFLDPMADNLQESRNLIRVLRFEALPSSGKEAIELLDILLRNDVSESQFNLVLNIELQQIIDGD</sequence>
<dbReference type="STRING" id="4577.A0A1D6QLK8"/>
<evidence type="ECO:0000256" key="5">
    <source>
        <dbReference type="ARBA" id="ARBA00022989"/>
    </source>
</evidence>
<keyword evidence="4" id="KW-0812">Transmembrane</keyword>
<dbReference type="PROSITE" id="PS00379">
    <property type="entry name" value="CDP_ALCOHOL_P_TRANSF"/>
    <property type="match status" value="1"/>
</dbReference>
<dbReference type="Pfam" id="PF01066">
    <property type="entry name" value="CDP-OH_P_transf"/>
    <property type="match status" value="1"/>
</dbReference>
<comment type="similarity">
    <text evidence="10">Belongs to the CDP-alcohol phosphatidyltransferase class-I family.</text>
</comment>
<dbReference type="InterPro" id="IPR043130">
    <property type="entry name" value="CDP-OH_PTrfase_TM_dom"/>
</dbReference>
<gene>
    <name evidence="11" type="ORF">ZEAMMB73_Zm00001d053024</name>
</gene>
<dbReference type="PaxDb" id="4577-GRMZM2G063798_P01"/>
<dbReference type="GO" id="GO:0016780">
    <property type="term" value="F:phosphotransferase activity, for other substituted phosphate groups"/>
    <property type="evidence" value="ECO:0007669"/>
    <property type="project" value="InterPro"/>
</dbReference>
<evidence type="ECO:0000256" key="10">
    <source>
        <dbReference type="RuleBase" id="RU003750"/>
    </source>
</evidence>
<name>A0A1D6QLK8_MAIZE</name>
<evidence type="ECO:0000256" key="6">
    <source>
        <dbReference type="ARBA" id="ARBA00023098"/>
    </source>
</evidence>
<keyword evidence="2" id="KW-0444">Lipid biosynthesis</keyword>
<evidence type="ECO:0000256" key="8">
    <source>
        <dbReference type="ARBA" id="ARBA00023209"/>
    </source>
</evidence>
<keyword evidence="8" id="KW-0594">Phospholipid biosynthesis</keyword>
<dbReference type="AlphaFoldDB" id="A0A1D6QLK8"/>
<comment type="subcellular location">
    <subcellularLocation>
        <location evidence="1">Membrane</location>
        <topology evidence="1">Multi-pass membrane protein</topology>
    </subcellularLocation>
</comment>
<reference evidence="11" key="1">
    <citation type="submission" date="2015-12" db="EMBL/GenBank/DDBJ databases">
        <title>Update maize B73 reference genome by single molecule sequencing technologies.</title>
        <authorList>
            <consortium name="Maize Genome Sequencing Project"/>
            <person name="Ware D."/>
        </authorList>
    </citation>
    <scope>NUCLEOTIDE SEQUENCE</scope>
    <source>
        <tissue evidence="11">Seedling</tissue>
    </source>
</reference>
<keyword evidence="9" id="KW-1208">Phospholipid metabolism</keyword>
<evidence type="ECO:0000256" key="3">
    <source>
        <dbReference type="ARBA" id="ARBA00022679"/>
    </source>
</evidence>
<evidence type="ECO:0000256" key="4">
    <source>
        <dbReference type="ARBA" id="ARBA00022692"/>
    </source>
</evidence>
<evidence type="ECO:0000256" key="9">
    <source>
        <dbReference type="ARBA" id="ARBA00023264"/>
    </source>
</evidence>
<dbReference type="ExpressionAtlas" id="A0A1D6QLK8">
    <property type="expression patterns" value="baseline and differential"/>
</dbReference>